<gene>
    <name evidence="5" type="ORF">C7Y72_16870</name>
</gene>
<protein>
    <submittedName>
        <fullName evidence="5">Arginase</fullName>
    </submittedName>
</protein>
<evidence type="ECO:0000313" key="5">
    <source>
        <dbReference type="EMBL" id="PTL56620.1"/>
    </source>
</evidence>
<dbReference type="AlphaFoldDB" id="A0A2T4UFT5"/>
<dbReference type="InterPro" id="IPR023696">
    <property type="entry name" value="Ureohydrolase_dom_sf"/>
</dbReference>
<dbReference type="Proteomes" id="UP000240739">
    <property type="component" value="Unassembled WGS sequence"/>
</dbReference>
<evidence type="ECO:0000256" key="2">
    <source>
        <dbReference type="ARBA" id="ARBA00022801"/>
    </source>
</evidence>
<accession>A0A2T4UFT5</accession>
<dbReference type="GO" id="GO:0005829">
    <property type="term" value="C:cytosol"/>
    <property type="evidence" value="ECO:0007669"/>
    <property type="project" value="TreeGrafter"/>
</dbReference>
<evidence type="ECO:0000256" key="1">
    <source>
        <dbReference type="ARBA" id="ARBA00022723"/>
    </source>
</evidence>
<dbReference type="RefSeq" id="WP_146175423.1">
    <property type="nucleotide sequence ID" value="NZ_PYYB01000002.1"/>
</dbReference>
<dbReference type="SUPFAM" id="SSF52768">
    <property type="entry name" value="Arginase/deacetylase"/>
    <property type="match status" value="1"/>
</dbReference>
<organism evidence="5 6">
    <name type="scientific">Paraconexibacter algicola</name>
    <dbReference type="NCBI Taxonomy" id="2133960"/>
    <lineage>
        <taxon>Bacteria</taxon>
        <taxon>Bacillati</taxon>
        <taxon>Actinomycetota</taxon>
        <taxon>Thermoleophilia</taxon>
        <taxon>Solirubrobacterales</taxon>
        <taxon>Paraconexibacteraceae</taxon>
        <taxon>Paraconexibacter</taxon>
    </lineage>
</organism>
<proteinExistence type="inferred from homology"/>
<evidence type="ECO:0000313" key="6">
    <source>
        <dbReference type="Proteomes" id="UP000240739"/>
    </source>
</evidence>
<sequence>MSVRVVGLLCPTSDRRDFAGDDTAALASLLARTAGMADGPRLIGSAAQASPARFEDDLRERRGCLLEAGGQVEDALREGDRPVLVAASCSVCTTTIPAVLRERPDTVVLWLDAHGDFNTPDTTPSAYLGGMCLAAACGVWDDGLGAEPKLDPAQIVFHGVRDLDAAERDLLDGFAVEILEHPSQVLDAVRGRPVFVHLDLDVLDPELLPTEFPAAGGLTDGALKQLLRDVCREAELVGAEIASFAAPDRLALCAAAAGPLAEA</sequence>
<name>A0A2T4UFT5_9ACTN</name>
<dbReference type="GO" id="GO:0004053">
    <property type="term" value="F:arginase activity"/>
    <property type="evidence" value="ECO:0007669"/>
    <property type="project" value="TreeGrafter"/>
</dbReference>
<keyword evidence="6" id="KW-1185">Reference proteome</keyword>
<comment type="caution">
    <text evidence="5">The sequence shown here is derived from an EMBL/GenBank/DDBJ whole genome shotgun (WGS) entry which is preliminary data.</text>
</comment>
<dbReference type="CDD" id="cd09999">
    <property type="entry name" value="Arginase-like_1"/>
    <property type="match status" value="1"/>
</dbReference>
<dbReference type="Pfam" id="PF00491">
    <property type="entry name" value="Arginase"/>
    <property type="match status" value="1"/>
</dbReference>
<evidence type="ECO:0000256" key="4">
    <source>
        <dbReference type="PROSITE-ProRule" id="PRU00742"/>
    </source>
</evidence>
<dbReference type="InterPro" id="IPR006035">
    <property type="entry name" value="Ureohydrolase"/>
</dbReference>
<keyword evidence="3" id="KW-0464">Manganese</keyword>
<evidence type="ECO:0000256" key="3">
    <source>
        <dbReference type="ARBA" id="ARBA00023211"/>
    </source>
</evidence>
<dbReference type="PROSITE" id="PS51409">
    <property type="entry name" value="ARGINASE_2"/>
    <property type="match status" value="1"/>
</dbReference>
<dbReference type="PANTHER" id="PTHR43782:SF3">
    <property type="entry name" value="ARGINASE"/>
    <property type="match status" value="1"/>
</dbReference>
<keyword evidence="2" id="KW-0378">Hydrolase</keyword>
<dbReference type="PANTHER" id="PTHR43782">
    <property type="entry name" value="ARGINASE"/>
    <property type="match status" value="1"/>
</dbReference>
<dbReference type="GO" id="GO:0030145">
    <property type="term" value="F:manganese ion binding"/>
    <property type="evidence" value="ECO:0007669"/>
    <property type="project" value="TreeGrafter"/>
</dbReference>
<keyword evidence="1" id="KW-0479">Metal-binding</keyword>
<reference evidence="5 6" key="1">
    <citation type="submission" date="2018-03" db="EMBL/GenBank/DDBJ databases">
        <title>Aquarubrobacter algicola gen. nov., sp. nov., a novel actinobacterium isolated from shallow eutrophic lake during the end of cyanobacterial harmful algal blooms.</title>
        <authorList>
            <person name="Chun S.J."/>
        </authorList>
    </citation>
    <scope>NUCLEOTIDE SEQUENCE [LARGE SCALE GENOMIC DNA]</scope>
    <source>
        <strain evidence="5 6">Seoho-28</strain>
    </source>
</reference>
<dbReference type="Gene3D" id="3.40.800.10">
    <property type="entry name" value="Ureohydrolase domain"/>
    <property type="match status" value="1"/>
</dbReference>
<comment type="similarity">
    <text evidence="4">Belongs to the arginase family.</text>
</comment>
<dbReference type="EMBL" id="PYYB01000002">
    <property type="protein sequence ID" value="PTL56620.1"/>
    <property type="molecule type" value="Genomic_DNA"/>
</dbReference>
<dbReference type="OrthoDB" id="7331788at2"/>